<name>A0A3P3VZR1_9FLAO</name>
<comment type="caution">
    <text evidence="1">The sequence shown here is derived from an EMBL/GenBank/DDBJ whole genome shotgun (WGS) entry which is preliminary data.</text>
</comment>
<accession>A0A3P3VZR1</accession>
<dbReference type="AlphaFoldDB" id="A0A3P3VZR1"/>
<dbReference type="EMBL" id="RQVQ01000066">
    <property type="protein sequence ID" value="RRJ86919.1"/>
    <property type="molecule type" value="Genomic_DNA"/>
</dbReference>
<evidence type="ECO:0000313" key="1">
    <source>
        <dbReference type="EMBL" id="RRJ86919.1"/>
    </source>
</evidence>
<evidence type="ECO:0000313" key="2">
    <source>
        <dbReference type="Proteomes" id="UP000275719"/>
    </source>
</evidence>
<dbReference type="Proteomes" id="UP000275719">
    <property type="component" value="Unassembled WGS sequence"/>
</dbReference>
<protein>
    <submittedName>
        <fullName evidence="1">Uncharacterized protein</fullName>
    </submittedName>
</protein>
<organism evidence="1 2">
    <name type="scientific">Paenimyroides tangerinum</name>
    <dbReference type="NCBI Taxonomy" id="2488728"/>
    <lineage>
        <taxon>Bacteria</taxon>
        <taxon>Pseudomonadati</taxon>
        <taxon>Bacteroidota</taxon>
        <taxon>Flavobacteriia</taxon>
        <taxon>Flavobacteriales</taxon>
        <taxon>Flavobacteriaceae</taxon>
        <taxon>Paenimyroides</taxon>
    </lineage>
</organism>
<gene>
    <name evidence="1" type="ORF">EG240_15655</name>
</gene>
<proteinExistence type="predicted"/>
<sequence>MLDDLLSSSKFKNPEDLLDNLNGVFRSPVNSGNVNSASANNLYKELEEGKYWMSQGDDVFISKKWSAGGNEVDVTITTKNTLVECKNLSGNNLGSLVNDIIAKYTMESKLSTAIKNQYPNHFGKISISNSSNEFYNLNKHQIINKFRQELLDKPGGIVKDKLVNSVKELHIENGQGRIIIKNSEW</sequence>
<dbReference type="RefSeq" id="WP_125020273.1">
    <property type="nucleotide sequence ID" value="NZ_RQVQ01000066.1"/>
</dbReference>
<reference evidence="1 2" key="1">
    <citation type="submission" date="2018-11" db="EMBL/GenBank/DDBJ databases">
        <title>Flavobacterium sp. nov., YIM 102701-2 draft genome.</title>
        <authorList>
            <person name="Li G."/>
            <person name="Jiang Y."/>
        </authorList>
    </citation>
    <scope>NUCLEOTIDE SEQUENCE [LARGE SCALE GENOMIC DNA]</scope>
    <source>
        <strain evidence="1 2">YIM 102701-2</strain>
    </source>
</reference>
<keyword evidence="2" id="KW-1185">Reference proteome</keyword>